<sequence>MKKTWDDRKAILDFLILIGIFSDVSPKCDKCDRDMALKPFDNKGKGDGFHWICRTADHTCKRSIRKDTWMEGSHLPSITIIRLNYEWIRRVPAQGVLDDLGLAKQTVTDWFSFCRE</sequence>
<evidence type="ECO:0000313" key="3">
    <source>
        <dbReference type="Proteomes" id="UP000827092"/>
    </source>
</evidence>
<proteinExistence type="predicted"/>
<feature type="non-terminal residue" evidence="2">
    <location>
        <position position="116"/>
    </location>
</feature>
<dbReference type="AlphaFoldDB" id="A0AAV6TQK5"/>
<feature type="signal peptide" evidence="1">
    <location>
        <begin position="1"/>
        <end position="26"/>
    </location>
</feature>
<feature type="chain" id="PRO_5043675356" description="Transposase" evidence="1">
    <location>
        <begin position="27"/>
        <end position="116"/>
    </location>
</feature>
<gene>
    <name evidence="2" type="ORF">JTE90_015541</name>
</gene>
<dbReference type="EMBL" id="JAFNEN010001362">
    <property type="protein sequence ID" value="KAG8174006.1"/>
    <property type="molecule type" value="Genomic_DNA"/>
</dbReference>
<dbReference type="Proteomes" id="UP000827092">
    <property type="component" value="Unassembled WGS sequence"/>
</dbReference>
<keyword evidence="1" id="KW-0732">Signal</keyword>
<name>A0AAV6TQK5_9ARAC</name>
<evidence type="ECO:0000313" key="2">
    <source>
        <dbReference type="EMBL" id="KAG8174006.1"/>
    </source>
</evidence>
<keyword evidence="3" id="KW-1185">Reference proteome</keyword>
<protein>
    <recommendedName>
        <fullName evidence="4">Transposase</fullName>
    </recommendedName>
</protein>
<organism evidence="2 3">
    <name type="scientific">Oedothorax gibbosus</name>
    <dbReference type="NCBI Taxonomy" id="931172"/>
    <lineage>
        <taxon>Eukaryota</taxon>
        <taxon>Metazoa</taxon>
        <taxon>Ecdysozoa</taxon>
        <taxon>Arthropoda</taxon>
        <taxon>Chelicerata</taxon>
        <taxon>Arachnida</taxon>
        <taxon>Araneae</taxon>
        <taxon>Araneomorphae</taxon>
        <taxon>Entelegynae</taxon>
        <taxon>Araneoidea</taxon>
        <taxon>Linyphiidae</taxon>
        <taxon>Erigoninae</taxon>
        <taxon>Oedothorax</taxon>
    </lineage>
</organism>
<comment type="caution">
    <text evidence="2">The sequence shown here is derived from an EMBL/GenBank/DDBJ whole genome shotgun (WGS) entry which is preliminary data.</text>
</comment>
<accession>A0AAV6TQK5</accession>
<evidence type="ECO:0008006" key="4">
    <source>
        <dbReference type="Google" id="ProtNLM"/>
    </source>
</evidence>
<evidence type="ECO:0000256" key="1">
    <source>
        <dbReference type="SAM" id="SignalP"/>
    </source>
</evidence>
<reference evidence="2 3" key="1">
    <citation type="journal article" date="2022" name="Nat. Ecol. Evol.">
        <title>A masculinizing supergene underlies an exaggerated male reproductive morph in a spider.</title>
        <authorList>
            <person name="Hendrickx F."/>
            <person name="De Corte Z."/>
            <person name="Sonet G."/>
            <person name="Van Belleghem S.M."/>
            <person name="Kostlbacher S."/>
            <person name="Vangestel C."/>
        </authorList>
    </citation>
    <scope>NUCLEOTIDE SEQUENCE [LARGE SCALE GENOMIC DNA]</scope>
    <source>
        <strain evidence="2">W744_W776</strain>
    </source>
</reference>